<dbReference type="EC" id="2.7.13.3" evidence="2"/>
<dbReference type="FunFam" id="1.10.287.130:FF:000002">
    <property type="entry name" value="Two-component osmosensing histidine kinase"/>
    <property type="match status" value="1"/>
</dbReference>
<dbReference type="InterPro" id="IPR004358">
    <property type="entry name" value="Sig_transdc_His_kin-like_C"/>
</dbReference>
<dbReference type="Pfam" id="PF00072">
    <property type="entry name" value="Response_reg"/>
    <property type="match status" value="1"/>
</dbReference>
<sequence>MPQYGLFTIEQLDIALGCICQANDSNDLFVTFSKLVSSLFEYDECILLVRDGAEAYISHSQSHVVFAHTHWPMSQVFTQATILGGSYIPHPENELAFSVQPQELIAKLLNTLAISLDGTSGHEIFLFTNIKTDINVEHLITDTSLRLVLKQLCAKLISIKKFVHQSVHFRDLLRQTAQQSDLFADFASEWFWRTDRGLTFTQVSTFNEDNTFYKDHFMGKQLPSICDDNESGQQKKWQRFLHIINLHNDFYEFEFEIEIKAQQSTWISLSGKPQYDEQNQYIGYLGIAKDITFAKQRELAYKNAKDKAESANLAKSQFLAVMSHEIRTPMNAILGMVELLADTQLEKQQREWLSYAQSSATLLQGLISDVLDFSKIESGVLELDLSRIDLKQLLQSITAQFRIRQSDLLKFTVSIDKQVPEYIYTDATRLGQILFNLIGNAFKYTSYGKVTFKAWTKGNSLLLSIKDTGVGIDKESLQHIFEPFTQVGDSVKRKQQGVGLGLSITKKIVEAMKGEISCISKLGEGTTFTVVLPYENAKAHLQQTSQVCHVKQLDVLVAEDNPANQVLIKALLEKLGHKVTIAETGSDALNKAKNCTYDLVLMDMMMPVMDGLTATQYMRKEMALNVPIFALTANAGQEDKDKCLAVGMNKVLTKPIRFNILEQAISSIFIE</sequence>
<dbReference type="SUPFAM" id="SSF55785">
    <property type="entry name" value="PYP-like sensor domain (PAS domain)"/>
    <property type="match status" value="1"/>
</dbReference>
<dbReference type="Gene3D" id="3.30.450.20">
    <property type="entry name" value="PAS domain"/>
    <property type="match status" value="1"/>
</dbReference>
<dbReference type="EMBL" id="CAMAPC010000012">
    <property type="protein sequence ID" value="CAH9062247.1"/>
    <property type="molecule type" value="Genomic_DNA"/>
</dbReference>
<evidence type="ECO:0000256" key="5">
    <source>
        <dbReference type="ARBA" id="ARBA00022741"/>
    </source>
</evidence>
<keyword evidence="7" id="KW-0067">ATP-binding</keyword>
<dbReference type="SMART" id="SM00387">
    <property type="entry name" value="HATPase_c"/>
    <property type="match status" value="1"/>
</dbReference>
<organism evidence="15 16">
    <name type="scientific">Pseudoalteromonas holothuriae</name>
    <dbReference type="NCBI Taxonomy" id="2963714"/>
    <lineage>
        <taxon>Bacteria</taxon>
        <taxon>Pseudomonadati</taxon>
        <taxon>Pseudomonadota</taxon>
        <taxon>Gammaproteobacteria</taxon>
        <taxon>Alteromonadales</taxon>
        <taxon>Pseudoalteromonadaceae</taxon>
        <taxon>Pseudoalteromonas</taxon>
    </lineage>
</organism>
<evidence type="ECO:0000313" key="15">
    <source>
        <dbReference type="EMBL" id="CAH9062247.1"/>
    </source>
</evidence>
<dbReference type="PANTHER" id="PTHR45339:SF1">
    <property type="entry name" value="HYBRID SIGNAL TRANSDUCTION HISTIDINE KINASE J"/>
    <property type="match status" value="1"/>
</dbReference>
<keyword evidence="6 15" id="KW-0418">Kinase</keyword>
<dbReference type="SMART" id="SM00388">
    <property type="entry name" value="HisKA"/>
    <property type="match status" value="1"/>
</dbReference>
<dbReference type="Gene3D" id="3.30.565.10">
    <property type="entry name" value="Histidine kinase-like ATPase, C-terminal domain"/>
    <property type="match status" value="1"/>
</dbReference>
<keyword evidence="3 11" id="KW-0597">Phosphoprotein</keyword>
<dbReference type="InterPro" id="IPR035965">
    <property type="entry name" value="PAS-like_dom_sf"/>
</dbReference>
<dbReference type="AlphaFoldDB" id="A0A9W4R1A5"/>
<dbReference type="InterPro" id="IPR003661">
    <property type="entry name" value="HisK_dim/P_dom"/>
</dbReference>
<dbReference type="InterPro" id="IPR036890">
    <property type="entry name" value="HATPase_C_sf"/>
</dbReference>
<dbReference type="PRINTS" id="PR00344">
    <property type="entry name" value="BCTRLSENSOR"/>
</dbReference>
<dbReference type="InterPro" id="IPR005467">
    <property type="entry name" value="His_kinase_dom"/>
</dbReference>
<dbReference type="GO" id="GO:0000155">
    <property type="term" value="F:phosphorelay sensor kinase activity"/>
    <property type="evidence" value="ECO:0007669"/>
    <property type="project" value="InterPro"/>
</dbReference>
<dbReference type="PROSITE" id="PS50113">
    <property type="entry name" value="PAC"/>
    <property type="match status" value="1"/>
</dbReference>
<gene>
    <name evidence="15" type="primary">rcsC_26</name>
    <name evidence="15" type="ORF">PSECIP111854_02974</name>
</gene>
<dbReference type="InterPro" id="IPR001789">
    <property type="entry name" value="Sig_transdc_resp-reg_receiver"/>
</dbReference>
<comment type="catalytic activity">
    <reaction evidence="1">
        <text>ATP + protein L-histidine = ADP + protein N-phospho-L-histidine.</text>
        <dbReference type="EC" id="2.7.13.3"/>
    </reaction>
</comment>
<dbReference type="CDD" id="cd00130">
    <property type="entry name" value="PAS"/>
    <property type="match status" value="1"/>
</dbReference>
<evidence type="ECO:0000313" key="16">
    <source>
        <dbReference type="Proteomes" id="UP001152467"/>
    </source>
</evidence>
<dbReference type="SMART" id="SM00448">
    <property type="entry name" value="REC"/>
    <property type="match status" value="1"/>
</dbReference>
<dbReference type="SUPFAM" id="SSF55874">
    <property type="entry name" value="ATPase domain of HSP90 chaperone/DNA topoisomerase II/histidine kinase"/>
    <property type="match status" value="1"/>
</dbReference>
<comment type="caution">
    <text evidence="15">The sequence shown here is derived from an EMBL/GenBank/DDBJ whole genome shotgun (WGS) entry which is preliminary data.</text>
</comment>
<feature type="domain" description="Response regulatory" evidence="13">
    <location>
        <begin position="554"/>
        <end position="669"/>
    </location>
</feature>
<dbReference type="SUPFAM" id="SSF52172">
    <property type="entry name" value="CheY-like"/>
    <property type="match status" value="1"/>
</dbReference>
<dbReference type="InterPro" id="IPR001610">
    <property type="entry name" value="PAC"/>
</dbReference>
<feature type="modified residue" description="4-aspartylphosphate" evidence="11">
    <location>
        <position position="603"/>
    </location>
</feature>
<keyword evidence="8" id="KW-0902">Two-component regulatory system</keyword>
<dbReference type="Gene3D" id="3.40.50.2300">
    <property type="match status" value="1"/>
</dbReference>
<dbReference type="GO" id="GO:0005524">
    <property type="term" value="F:ATP binding"/>
    <property type="evidence" value="ECO:0007669"/>
    <property type="project" value="UniProtKB-KW"/>
</dbReference>
<protein>
    <recommendedName>
        <fullName evidence="10">Sensory/regulatory protein RpfC</fullName>
        <ecNumber evidence="2">2.7.13.3</ecNumber>
    </recommendedName>
</protein>
<evidence type="ECO:0000259" key="14">
    <source>
        <dbReference type="PROSITE" id="PS50113"/>
    </source>
</evidence>
<keyword evidence="4 15" id="KW-0808">Transferase</keyword>
<feature type="domain" description="Histidine kinase" evidence="12">
    <location>
        <begin position="321"/>
        <end position="536"/>
    </location>
</feature>
<name>A0A9W4R1A5_9GAMM</name>
<dbReference type="InterPro" id="IPR036097">
    <property type="entry name" value="HisK_dim/P_sf"/>
</dbReference>
<dbReference type="SUPFAM" id="SSF47384">
    <property type="entry name" value="Homodimeric domain of signal transducing histidine kinase"/>
    <property type="match status" value="1"/>
</dbReference>
<comment type="subunit">
    <text evidence="9">At low DSF concentrations, interacts with RpfF.</text>
</comment>
<dbReference type="PANTHER" id="PTHR45339">
    <property type="entry name" value="HYBRID SIGNAL TRANSDUCTION HISTIDINE KINASE J"/>
    <property type="match status" value="1"/>
</dbReference>
<evidence type="ECO:0000256" key="3">
    <source>
        <dbReference type="ARBA" id="ARBA00022553"/>
    </source>
</evidence>
<dbReference type="InterPro" id="IPR011006">
    <property type="entry name" value="CheY-like_superfamily"/>
</dbReference>
<dbReference type="CDD" id="cd16922">
    <property type="entry name" value="HATPase_EvgS-ArcB-TorS-like"/>
    <property type="match status" value="1"/>
</dbReference>
<dbReference type="InterPro" id="IPR003594">
    <property type="entry name" value="HATPase_dom"/>
</dbReference>
<evidence type="ECO:0000259" key="13">
    <source>
        <dbReference type="PROSITE" id="PS50110"/>
    </source>
</evidence>
<dbReference type="PROSITE" id="PS50110">
    <property type="entry name" value="RESPONSE_REGULATORY"/>
    <property type="match status" value="1"/>
</dbReference>
<evidence type="ECO:0000256" key="1">
    <source>
        <dbReference type="ARBA" id="ARBA00000085"/>
    </source>
</evidence>
<evidence type="ECO:0000256" key="11">
    <source>
        <dbReference type="PROSITE-ProRule" id="PRU00169"/>
    </source>
</evidence>
<evidence type="ECO:0000259" key="12">
    <source>
        <dbReference type="PROSITE" id="PS50109"/>
    </source>
</evidence>
<reference evidence="15" key="1">
    <citation type="submission" date="2022-07" db="EMBL/GenBank/DDBJ databases">
        <authorList>
            <person name="Criscuolo A."/>
        </authorList>
    </citation>
    <scope>NUCLEOTIDE SEQUENCE</scope>
    <source>
        <strain evidence="15">CIP111854</strain>
    </source>
</reference>
<dbReference type="FunFam" id="3.30.565.10:FF:000010">
    <property type="entry name" value="Sensor histidine kinase RcsC"/>
    <property type="match status" value="1"/>
</dbReference>
<proteinExistence type="predicted"/>
<evidence type="ECO:0000256" key="2">
    <source>
        <dbReference type="ARBA" id="ARBA00012438"/>
    </source>
</evidence>
<accession>A0A9W4R1A5</accession>
<evidence type="ECO:0000256" key="10">
    <source>
        <dbReference type="ARBA" id="ARBA00068150"/>
    </source>
</evidence>
<evidence type="ECO:0000256" key="7">
    <source>
        <dbReference type="ARBA" id="ARBA00022840"/>
    </source>
</evidence>
<keyword evidence="16" id="KW-1185">Reference proteome</keyword>
<dbReference type="CDD" id="cd00082">
    <property type="entry name" value="HisKA"/>
    <property type="match status" value="1"/>
</dbReference>
<dbReference type="CDD" id="cd17546">
    <property type="entry name" value="REC_hyHK_CKI1_RcsC-like"/>
    <property type="match status" value="1"/>
</dbReference>
<dbReference type="PROSITE" id="PS50109">
    <property type="entry name" value="HIS_KIN"/>
    <property type="match status" value="1"/>
</dbReference>
<evidence type="ECO:0000256" key="8">
    <source>
        <dbReference type="ARBA" id="ARBA00023012"/>
    </source>
</evidence>
<feature type="domain" description="PAC" evidence="14">
    <location>
        <begin position="251"/>
        <end position="303"/>
    </location>
</feature>
<dbReference type="Pfam" id="PF00512">
    <property type="entry name" value="HisKA"/>
    <property type="match status" value="1"/>
</dbReference>
<dbReference type="InterPro" id="IPR000014">
    <property type="entry name" value="PAS"/>
</dbReference>
<dbReference type="Gene3D" id="1.10.287.130">
    <property type="match status" value="1"/>
</dbReference>
<dbReference type="Pfam" id="PF02518">
    <property type="entry name" value="HATPase_c"/>
    <property type="match status" value="1"/>
</dbReference>
<keyword evidence="5" id="KW-0547">Nucleotide-binding</keyword>
<dbReference type="SMART" id="SM00086">
    <property type="entry name" value="PAC"/>
    <property type="match status" value="1"/>
</dbReference>
<evidence type="ECO:0000256" key="9">
    <source>
        <dbReference type="ARBA" id="ARBA00064003"/>
    </source>
</evidence>
<evidence type="ECO:0000256" key="6">
    <source>
        <dbReference type="ARBA" id="ARBA00022777"/>
    </source>
</evidence>
<dbReference type="InterPro" id="IPR000700">
    <property type="entry name" value="PAS-assoc_C"/>
</dbReference>
<dbReference type="Proteomes" id="UP001152467">
    <property type="component" value="Unassembled WGS sequence"/>
</dbReference>
<evidence type="ECO:0000256" key="4">
    <source>
        <dbReference type="ARBA" id="ARBA00022679"/>
    </source>
</evidence>